<protein>
    <recommendedName>
        <fullName evidence="4">DUF5050 domain-containing protein</fullName>
    </recommendedName>
</protein>
<evidence type="ECO:0000313" key="3">
    <source>
        <dbReference type="Proteomes" id="UP000245905"/>
    </source>
</evidence>
<gene>
    <name evidence="2" type="ORF">LD38_01935</name>
</gene>
<comment type="caution">
    <text evidence="2">The sequence shown here is derived from an EMBL/GenBank/DDBJ whole genome shotgun (WGS) entry which is preliminary data.</text>
</comment>
<dbReference type="Proteomes" id="UP000245905">
    <property type="component" value="Unassembled WGS sequence"/>
</dbReference>
<evidence type="ECO:0000313" key="2">
    <source>
        <dbReference type="EMBL" id="PWE84863.1"/>
    </source>
</evidence>
<keyword evidence="1" id="KW-1133">Transmembrane helix</keyword>
<dbReference type="AlphaFoldDB" id="A0A2U2EK23"/>
<name>A0A2U2EK23_9FIRM</name>
<keyword evidence="1" id="KW-0472">Membrane</keyword>
<dbReference type="RefSeq" id="WP_109257136.1">
    <property type="nucleotide sequence ID" value="NZ_JRFS01000002.1"/>
</dbReference>
<keyword evidence="1" id="KW-0812">Transmembrane</keyword>
<evidence type="ECO:0008006" key="4">
    <source>
        <dbReference type="Google" id="ProtNLM"/>
    </source>
</evidence>
<organism evidence="2 3">
    <name type="scientific">Agathobacter rectalis</name>
    <dbReference type="NCBI Taxonomy" id="39491"/>
    <lineage>
        <taxon>Bacteria</taxon>
        <taxon>Bacillati</taxon>
        <taxon>Bacillota</taxon>
        <taxon>Clostridia</taxon>
        <taxon>Lachnospirales</taxon>
        <taxon>Lachnospiraceae</taxon>
        <taxon>Agathobacter</taxon>
    </lineage>
</organism>
<accession>A0A2U2EK23</accession>
<dbReference type="SUPFAM" id="SSF69304">
    <property type="entry name" value="Tricorn protease N-terminal domain"/>
    <property type="match status" value="1"/>
</dbReference>
<reference evidence="2 3" key="1">
    <citation type="submission" date="2014-09" db="EMBL/GenBank/DDBJ databases">
        <title>Butyrate-producing bacteria isolated from human gut.</title>
        <authorList>
            <person name="Zhang Q."/>
            <person name="Zhao L."/>
        </authorList>
    </citation>
    <scope>NUCLEOTIDE SEQUENCE [LARGE SCALE GENOMIC DNA]</scope>
    <source>
        <strain evidence="2 3">R22</strain>
    </source>
</reference>
<feature type="transmembrane region" description="Helical" evidence="1">
    <location>
        <begin position="7"/>
        <end position="26"/>
    </location>
</feature>
<sequence length="411" mass="46508">MKKKRILIASIIFILIICIVAAVFIIKNRNRSTSNTMYTYDSADVLCNYSEDNVLYLDDSGILHLIDTASGKDMVYCDKPNCTHEGFSGSNEKPSCPAAFYGSERAGTVLYNDHLYYVGNMSDEDMTVQYLYVMDSNGENRKKAAKLENVQNVTAVLYRDNYVIGAYSNRIELNDEGQIINDDKPEAGIFVIDLDNYKVYMSDKITSEQANITDIYYEDEVVYYSTVRFGDDVTELIIEEGASDDAESFAYDNMLNGIYQYDIADEKTTCLTEIDHINDLRLLDGDGYYSSKDGYFVFDKKSGETKTLPIDIDENTTQYGSLRKAGDSLYIAFSKENSGEVVYYRFENDKKKELMSLPVEKSFSIASICGQSVYVTYTSDNGKLCLGVISLDELNKGVFEPKELRCFDDEE</sequence>
<proteinExistence type="predicted"/>
<evidence type="ECO:0000256" key="1">
    <source>
        <dbReference type="SAM" id="Phobius"/>
    </source>
</evidence>
<dbReference type="EMBL" id="JRFS01000002">
    <property type="protein sequence ID" value="PWE84863.1"/>
    <property type="molecule type" value="Genomic_DNA"/>
</dbReference>